<organism evidence="9 10">
    <name type="scientific">Candidatus Woesebacteria bacterium RIFCSPHIGHO2_01_FULL_37_10</name>
    <dbReference type="NCBI Taxonomy" id="1802489"/>
    <lineage>
        <taxon>Bacteria</taxon>
        <taxon>Candidatus Woeseibacteriota</taxon>
    </lineage>
</organism>
<dbReference type="SUPFAM" id="SSF53178">
    <property type="entry name" value="Peptidyl-tRNA hydrolase-like"/>
    <property type="match status" value="1"/>
</dbReference>
<keyword evidence="2" id="KW-0820">tRNA-binding</keyword>
<dbReference type="NCBIfam" id="TIGR00447">
    <property type="entry name" value="pth"/>
    <property type="match status" value="1"/>
</dbReference>
<proteinExistence type="inferred from homology"/>
<keyword evidence="4" id="KW-0694">RNA-binding</keyword>
<dbReference type="GO" id="GO:0000049">
    <property type="term" value="F:tRNA binding"/>
    <property type="evidence" value="ECO:0007669"/>
    <property type="project" value="UniProtKB-KW"/>
</dbReference>
<dbReference type="InterPro" id="IPR018171">
    <property type="entry name" value="Pept_tRNA_hydro_CS"/>
</dbReference>
<name>A0A1F7XUP1_9BACT</name>
<evidence type="ECO:0000256" key="7">
    <source>
        <dbReference type="RuleBase" id="RU000673"/>
    </source>
</evidence>
<dbReference type="Proteomes" id="UP000178446">
    <property type="component" value="Unassembled WGS sequence"/>
</dbReference>
<evidence type="ECO:0000256" key="5">
    <source>
        <dbReference type="ARBA" id="ARBA00038063"/>
    </source>
</evidence>
<comment type="catalytic activity">
    <reaction evidence="7">
        <text>an N-acyl-L-alpha-aminoacyl-tRNA + H2O = an N-acyl-L-amino acid + a tRNA + H(+)</text>
        <dbReference type="Rhea" id="RHEA:54448"/>
        <dbReference type="Rhea" id="RHEA-COMP:10123"/>
        <dbReference type="Rhea" id="RHEA-COMP:13883"/>
        <dbReference type="ChEBI" id="CHEBI:15377"/>
        <dbReference type="ChEBI" id="CHEBI:15378"/>
        <dbReference type="ChEBI" id="CHEBI:59874"/>
        <dbReference type="ChEBI" id="CHEBI:78442"/>
        <dbReference type="ChEBI" id="CHEBI:138191"/>
        <dbReference type="EC" id="3.1.1.29"/>
    </reaction>
</comment>
<reference evidence="9 10" key="1">
    <citation type="journal article" date="2016" name="Nat. Commun.">
        <title>Thousands of microbial genomes shed light on interconnected biogeochemical processes in an aquifer system.</title>
        <authorList>
            <person name="Anantharaman K."/>
            <person name="Brown C.T."/>
            <person name="Hug L.A."/>
            <person name="Sharon I."/>
            <person name="Castelle C.J."/>
            <person name="Probst A.J."/>
            <person name="Thomas B.C."/>
            <person name="Singh A."/>
            <person name="Wilkins M.J."/>
            <person name="Karaoz U."/>
            <person name="Brodie E.L."/>
            <person name="Williams K.H."/>
            <person name="Hubbard S.S."/>
            <person name="Banfield J.F."/>
        </authorList>
    </citation>
    <scope>NUCLEOTIDE SEQUENCE [LARGE SCALE GENOMIC DNA]</scope>
</reference>
<evidence type="ECO:0000256" key="6">
    <source>
        <dbReference type="ARBA" id="ARBA00050038"/>
    </source>
</evidence>
<dbReference type="AlphaFoldDB" id="A0A1F7XUP1"/>
<dbReference type="EC" id="3.1.1.29" evidence="1 7"/>
<dbReference type="InterPro" id="IPR001328">
    <property type="entry name" value="Pept_tRNA_hydro"/>
</dbReference>
<evidence type="ECO:0000313" key="10">
    <source>
        <dbReference type="Proteomes" id="UP000178446"/>
    </source>
</evidence>
<dbReference type="InterPro" id="IPR036416">
    <property type="entry name" value="Pept_tRNA_hydro_sf"/>
</dbReference>
<evidence type="ECO:0000256" key="3">
    <source>
        <dbReference type="ARBA" id="ARBA00022801"/>
    </source>
</evidence>
<comment type="similarity">
    <text evidence="5 8">Belongs to the PTH family.</text>
</comment>
<evidence type="ECO:0000256" key="4">
    <source>
        <dbReference type="ARBA" id="ARBA00022884"/>
    </source>
</evidence>
<evidence type="ECO:0000256" key="1">
    <source>
        <dbReference type="ARBA" id="ARBA00013260"/>
    </source>
</evidence>
<dbReference type="GO" id="GO:0004045">
    <property type="term" value="F:peptidyl-tRNA hydrolase activity"/>
    <property type="evidence" value="ECO:0007669"/>
    <property type="project" value="UniProtKB-EC"/>
</dbReference>
<dbReference type="Gene3D" id="3.40.50.1470">
    <property type="entry name" value="Peptidyl-tRNA hydrolase"/>
    <property type="match status" value="1"/>
</dbReference>
<evidence type="ECO:0000313" key="9">
    <source>
        <dbReference type="EMBL" id="OGM18756.1"/>
    </source>
</evidence>
<gene>
    <name evidence="9" type="ORF">A2685_00390</name>
</gene>
<evidence type="ECO:0000256" key="8">
    <source>
        <dbReference type="RuleBase" id="RU004320"/>
    </source>
</evidence>
<dbReference type="CDD" id="cd00462">
    <property type="entry name" value="PTH"/>
    <property type="match status" value="1"/>
</dbReference>
<dbReference type="EMBL" id="MGGB01000033">
    <property type="protein sequence ID" value="OGM18756.1"/>
    <property type="molecule type" value="Genomic_DNA"/>
</dbReference>
<comment type="caution">
    <text evidence="9">The sequence shown here is derived from an EMBL/GenBank/DDBJ whole genome shotgun (WGS) entry which is preliminary data.</text>
</comment>
<protein>
    <recommendedName>
        <fullName evidence="6 7">Peptidyl-tRNA hydrolase</fullName>
        <ecNumber evidence="1 7">3.1.1.29</ecNumber>
    </recommendedName>
</protein>
<evidence type="ECO:0000256" key="2">
    <source>
        <dbReference type="ARBA" id="ARBA00022555"/>
    </source>
</evidence>
<dbReference type="Pfam" id="PF01195">
    <property type="entry name" value="Pept_tRNA_hydro"/>
    <property type="match status" value="1"/>
</dbReference>
<accession>A0A1F7XUP1</accession>
<keyword evidence="3 7" id="KW-0378">Hydrolase</keyword>
<sequence>MKLIVGLGNPGEKYAKTRHNVGFMLLDVLAKAMNDDHWEFSKKFKSLIIHRHPIAFLVKPQAFMNNSGNIVKRLINYYKINVGDLWIIHDDMDIKLDHYKIQQGHGPRLHNGVNSVEKALMSEAFWRARVGVDNRIEDIAQRTKGEPSFTKAMEGKEYVLQNFEKAEREIIDRVINKLTIDLINLISK</sequence>
<dbReference type="PROSITE" id="PS01195">
    <property type="entry name" value="PEPT_TRNA_HYDROL_1"/>
    <property type="match status" value="1"/>
</dbReference>
<dbReference type="PANTHER" id="PTHR17224:SF1">
    <property type="entry name" value="PEPTIDYL-TRNA HYDROLASE"/>
    <property type="match status" value="1"/>
</dbReference>
<dbReference type="PANTHER" id="PTHR17224">
    <property type="entry name" value="PEPTIDYL-TRNA HYDROLASE"/>
    <property type="match status" value="1"/>
</dbReference>